<feature type="compositionally biased region" description="Pro residues" evidence="2">
    <location>
        <begin position="66"/>
        <end position="102"/>
    </location>
</feature>
<proteinExistence type="predicted"/>
<feature type="region of interest" description="Disordered" evidence="2">
    <location>
        <begin position="49"/>
        <end position="123"/>
    </location>
</feature>
<protein>
    <submittedName>
        <fullName evidence="3">Basic salivary proline-rich protein 4-like protein</fullName>
    </submittedName>
</protein>
<feature type="coiled-coil region" evidence="1">
    <location>
        <begin position="226"/>
        <end position="281"/>
    </location>
</feature>
<name>A0AAD3ME41_LATJO</name>
<accession>A0AAD3ME41</accession>
<feature type="region of interest" description="Disordered" evidence="2">
    <location>
        <begin position="1"/>
        <end position="37"/>
    </location>
</feature>
<gene>
    <name evidence="3" type="ORF">AKAME5_000480500</name>
</gene>
<evidence type="ECO:0000313" key="4">
    <source>
        <dbReference type="Proteomes" id="UP001279410"/>
    </source>
</evidence>
<organism evidence="3 4">
    <name type="scientific">Lates japonicus</name>
    <name type="common">Japanese lates</name>
    <dbReference type="NCBI Taxonomy" id="270547"/>
    <lineage>
        <taxon>Eukaryota</taxon>
        <taxon>Metazoa</taxon>
        <taxon>Chordata</taxon>
        <taxon>Craniata</taxon>
        <taxon>Vertebrata</taxon>
        <taxon>Euteleostomi</taxon>
        <taxon>Actinopterygii</taxon>
        <taxon>Neopterygii</taxon>
        <taxon>Teleostei</taxon>
        <taxon>Neoteleostei</taxon>
        <taxon>Acanthomorphata</taxon>
        <taxon>Carangaria</taxon>
        <taxon>Carangaria incertae sedis</taxon>
        <taxon>Centropomidae</taxon>
        <taxon>Lates</taxon>
    </lineage>
</organism>
<dbReference type="EMBL" id="BRZM01000011">
    <property type="protein sequence ID" value="GLD51814.1"/>
    <property type="molecule type" value="Genomic_DNA"/>
</dbReference>
<evidence type="ECO:0000256" key="2">
    <source>
        <dbReference type="SAM" id="MobiDB-lite"/>
    </source>
</evidence>
<comment type="caution">
    <text evidence="3">The sequence shown here is derived from an EMBL/GenBank/DDBJ whole genome shotgun (WGS) entry which is preliminary data.</text>
</comment>
<dbReference type="Proteomes" id="UP001279410">
    <property type="component" value="Unassembled WGS sequence"/>
</dbReference>
<sequence>MAERPDSSWQNNLQVPVGPMHQAEPCPPRLPVQPAAGPSWAIGVHQLPVQPVPSTSGLRGNWTCPPRYPLPPPPPPYAPPPPPYVPQPEPGPSGYQQPPPTPNRGRREKKPQHSTTPHSSHPHLRALLQQPLPPVVEHETSNCDHPRHAHVAPMGREITPAQPNALFQPGEDLDSLASLPIRSFKALLANKTQSESAILRTRRRAIQNRDRARANRAAARMYDQDLQQWLADKRRLTKANEVLQQELASLRNDLSDLQRELDGLREDRDQILRERNALAREKSQLATILKELSPEP</sequence>
<keyword evidence="4" id="KW-1185">Reference proteome</keyword>
<keyword evidence="1" id="KW-0175">Coiled coil</keyword>
<dbReference type="AlphaFoldDB" id="A0AAD3ME41"/>
<evidence type="ECO:0000313" key="3">
    <source>
        <dbReference type="EMBL" id="GLD51814.1"/>
    </source>
</evidence>
<evidence type="ECO:0000256" key="1">
    <source>
        <dbReference type="SAM" id="Coils"/>
    </source>
</evidence>
<reference evidence="3" key="1">
    <citation type="submission" date="2022-08" db="EMBL/GenBank/DDBJ databases">
        <title>Genome sequencing of akame (Lates japonicus).</title>
        <authorList>
            <person name="Hashiguchi Y."/>
            <person name="Takahashi H."/>
        </authorList>
    </citation>
    <scope>NUCLEOTIDE SEQUENCE</scope>
    <source>
        <strain evidence="3">Kochi</strain>
    </source>
</reference>